<evidence type="ECO:0000256" key="10">
    <source>
        <dbReference type="ARBA" id="ARBA00023136"/>
    </source>
</evidence>
<reference evidence="13 14" key="1">
    <citation type="journal article" date="2012" name="G3 (Bethesda)">
        <title>Pichia sorbitophila, an interspecies yeast hybrid reveals early steps of genome resolution following polyploidization.</title>
        <authorList>
            <person name="Leh Louis V."/>
            <person name="Despons L."/>
            <person name="Friedrich A."/>
            <person name="Martin T."/>
            <person name="Durrens P."/>
            <person name="Casaregola S."/>
            <person name="Neuveglise C."/>
            <person name="Fairhead C."/>
            <person name="Marck C."/>
            <person name="Cruz J.A."/>
            <person name="Straub M.L."/>
            <person name="Kugler V."/>
            <person name="Sacerdot C."/>
            <person name="Uzunov Z."/>
            <person name="Thierry A."/>
            <person name="Weiss S."/>
            <person name="Bleykasten C."/>
            <person name="De Montigny J."/>
            <person name="Jacques N."/>
            <person name="Jung P."/>
            <person name="Lemaire M."/>
            <person name="Mallet S."/>
            <person name="Morel G."/>
            <person name="Richard G.F."/>
            <person name="Sarkar A."/>
            <person name="Savel G."/>
            <person name="Schacherer J."/>
            <person name="Seret M.L."/>
            <person name="Talla E."/>
            <person name="Samson G."/>
            <person name="Jubin C."/>
            <person name="Poulain J."/>
            <person name="Vacherie B."/>
            <person name="Barbe V."/>
            <person name="Pelletier E."/>
            <person name="Sherman D.J."/>
            <person name="Westhof E."/>
            <person name="Weissenbach J."/>
            <person name="Baret P.V."/>
            <person name="Wincker P."/>
            <person name="Gaillardin C."/>
            <person name="Dujon B."/>
            <person name="Souciet J.L."/>
        </authorList>
    </citation>
    <scope>NUCLEOTIDE SEQUENCE [LARGE SCALE GENOMIC DNA]</scope>
    <source>
        <strain evidence="14">ATCC MYA-4447 / BCRC 22081 / CBS 7064 / NBRC 10061 / NRRL Y-12695</strain>
    </source>
</reference>
<keyword evidence="14" id="KW-1185">Reference proteome</keyword>
<comment type="subcellular location">
    <subcellularLocation>
        <location evidence="1">Mitochondrion outer membrane</location>
        <topology evidence="1">Single-pass membrane protein</topology>
    </subcellularLocation>
</comment>
<keyword evidence="7" id="KW-1133">Transmembrane helix</keyword>
<feature type="region of interest" description="Disordered" evidence="12">
    <location>
        <begin position="1"/>
        <end position="45"/>
    </location>
</feature>
<evidence type="ECO:0000256" key="5">
    <source>
        <dbReference type="ARBA" id="ARBA00022787"/>
    </source>
</evidence>
<evidence type="ECO:0000256" key="4">
    <source>
        <dbReference type="ARBA" id="ARBA00022692"/>
    </source>
</evidence>
<evidence type="ECO:0000313" key="14">
    <source>
        <dbReference type="Proteomes" id="UP000005222"/>
    </source>
</evidence>
<evidence type="ECO:0000256" key="12">
    <source>
        <dbReference type="SAM" id="MobiDB-lite"/>
    </source>
</evidence>
<keyword evidence="5" id="KW-1000">Mitochondrion outer membrane</keyword>
<feature type="compositionally biased region" description="Acidic residues" evidence="12">
    <location>
        <begin position="31"/>
        <end position="45"/>
    </location>
</feature>
<dbReference type="GO" id="GO:0008320">
    <property type="term" value="F:protein transmembrane transporter activity"/>
    <property type="evidence" value="ECO:0007669"/>
    <property type="project" value="EnsemblFungi"/>
</dbReference>
<evidence type="ECO:0000256" key="11">
    <source>
        <dbReference type="ARBA" id="ARBA00023170"/>
    </source>
</evidence>
<name>G8Y1R2_PICSO</name>
<dbReference type="AlphaFoldDB" id="G8Y1R2"/>
<dbReference type="OMA" id="LVWIVTT"/>
<evidence type="ECO:0000313" key="13">
    <source>
        <dbReference type="EMBL" id="CCE86765.1"/>
    </source>
</evidence>
<dbReference type="GO" id="GO:0045040">
    <property type="term" value="P:protein insertion into mitochondrial outer membrane"/>
    <property type="evidence" value="ECO:0007669"/>
    <property type="project" value="EnsemblFungi"/>
</dbReference>
<accession>G8Y1R2</accession>
<evidence type="ECO:0000256" key="2">
    <source>
        <dbReference type="ARBA" id="ARBA00009874"/>
    </source>
</evidence>
<evidence type="ECO:0000256" key="9">
    <source>
        <dbReference type="ARBA" id="ARBA00023128"/>
    </source>
</evidence>
<sequence length="153" mass="16742">MVKLTQIEDDSTARFNQTDKSAKPAAKETYSDSEDSDSASDVDDDFDIENETVLDRIVALKDIISPQHRSQIVSFTERAKQSLFSGLDMSGKLLWTVTSSALLLSVPLSLAILSETQLQEMEKEMALQQSAQEVLAPGSEGAFNKNENQPATA</sequence>
<dbReference type="CDD" id="cd22884">
    <property type="entry name" value="TOM22"/>
    <property type="match status" value="1"/>
</dbReference>
<dbReference type="STRING" id="559304.G8Y1R2"/>
<dbReference type="PANTHER" id="PTHR12504">
    <property type="entry name" value="MITOCHONDRIAL IMPORT RECEPTOR SUBUNIT TOM22"/>
    <property type="match status" value="1"/>
</dbReference>
<feature type="region of interest" description="Disordered" evidence="12">
    <location>
        <begin position="129"/>
        <end position="153"/>
    </location>
</feature>
<evidence type="ECO:0000256" key="3">
    <source>
        <dbReference type="ARBA" id="ARBA00022448"/>
    </source>
</evidence>
<dbReference type="InParanoid" id="G8Y1R2"/>
<keyword evidence="4" id="KW-0812">Transmembrane</keyword>
<dbReference type="GO" id="GO:0006886">
    <property type="term" value="P:intracellular protein transport"/>
    <property type="evidence" value="ECO:0007669"/>
    <property type="project" value="InterPro"/>
</dbReference>
<dbReference type="Proteomes" id="UP000005222">
    <property type="component" value="Chromosome N"/>
</dbReference>
<evidence type="ECO:0000256" key="1">
    <source>
        <dbReference type="ARBA" id="ARBA00004572"/>
    </source>
</evidence>
<keyword evidence="10" id="KW-0472">Membrane</keyword>
<dbReference type="Pfam" id="PF04281">
    <property type="entry name" value="Tom22"/>
    <property type="match status" value="1"/>
</dbReference>
<keyword evidence="8" id="KW-0811">Translocation</keyword>
<comment type="similarity">
    <text evidence="2">Belongs to the Tom22 family.</text>
</comment>
<feature type="compositionally biased region" description="Basic and acidic residues" evidence="12">
    <location>
        <begin position="20"/>
        <end position="30"/>
    </location>
</feature>
<dbReference type="InterPro" id="IPR005683">
    <property type="entry name" value="Tom22"/>
</dbReference>
<evidence type="ECO:0000256" key="8">
    <source>
        <dbReference type="ARBA" id="ARBA00023010"/>
    </source>
</evidence>
<dbReference type="FunCoup" id="G8Y1R2">
    <property type="interactions" value="449"/>
</dbReference>
<evidence type="ECO:0000256" key="7">
    <source>
        <dbReference type="ARBA" id="ARBA00022989"/>
    </source>
</evidence>
<organism evidence="13 14">
    <name type="scientific">Pichia sorbitophila (strain ATCC MYA-4447 / BCRC 22081 / CBS 7064 / NBRC 10061 / NRRL Y-12695)</name>
    <name type="common">Hybrid yeast</name>
    <dbReference type="NCBI Taxonomy" id="559304"/>
    <lineage>
        <taxon>Eukaryota</taxon>
        <taxon>Fungi</taxon>
        <taxon>Dikarya</taxon>
        <taxon>Ascomycota</taxon>
        <taxon>Saccharomycotina</taxon>
        <taxon>Pichiomycetes</taxon>
        <taxon>Debaryomycetaceae</taxon>
        <taxon>Millerozyma</taxon>
    </lineage>
</organism>
<keyword evidence="9" id="KW-0496">Mitochondrion</keyword>
<dbReference type="PANTHER" id="PTHR12504:SF0">
    <property type="entry name" value="MITOCHONDRIAL IMPORT RECEPTOR SUBUNIT TOM22 HOMOLOG"/>
    <property type="match status" value="1"/>
</dbReference>
<dbReference type="GO" id="GO:0030150">
    <property type="term" value="P:protein import into mitochondrial matrix"/>
    <property type="evidence" value="ECO:0007669"/>
    <property type="project" value="EnsemblFungi"/>
</dbReference>
<dbReference type="HOGENOM" id="CLU_094333_2_0_1"/>
<evidence type="ECO:0000256" key="6">
    <source>
        <dbReference type="ARBA" id="ARBA00022927"/>
    </source>
</evidence>
<dbReference type="GO" id="GO:0005742">
    <property type="term" value="C:mitochondrial outer membrane translocase complex"/>
    <property type="evidence" value="ECO:0007669"/>
    <property type="project" value="EnsemblFungi"/>
</dbReference>
<keyword evidence="3" id="KW-0813">Transport</keyword>
<proteinExistence type="inferred from homology"/>
<gene>
    <name evidence="13" type="primary">Piso0_005275</name>
    <name evidence="13" type="ORF">GNLVRS01_PISO0N11563g</name>
</gene>
<protein>
    <submittedName>
        <fullName evidence="13">Piso0_005275 protein</fullName>
    </submittedName>
</protein>
<dbReference type="eggNOG" id="KOG4111">
    <property type="taxonomic scope" value="Eukaryota"/>
</dbReference>
<dbReference type="OrthoDB" id="10016939at2759"/>
<keyword evidence="6" id="KW-0653">Protein transport</keyword>
<keyword evidence="11" id="KW-0675">Receptor</keyword>
<dbReference type="EMBL" id="FO082046">
    <property type="protein sequence ID" value="CCE86765.1"/>
    <property type="molecule type" value="Genomic_DNA"/>
</dbReference>